<dbReference type="SUPFAM" id="SSF55154">
    <property type="entry name" value="CYTH-like phosphatases"/>
    <property type="match status" value="1"/>
</dbReference>
<feature type="domain" description="Dockerin" evidence="3">
    <location>
        <begin position="34"/>
        <end position="104"/>
    </location>
</feature>
<dbReference type="EMBL" id="CP003065">
    <property type="protein sequence ID" value="AEV68192.1"/>
    <property type="molecule type" value="Genomic_DNA"/>
</dbReference>
<evidence type="ECO:0008006" key="6">
    <source>
        <dbReference type="Google" id="ProtNLM"/>
    </source>
</evidence>
<dbReference type="InterPro" id="IPR002105">
    <property type="entry name" value="Dockerin_1_rpt"/>
</dbReference>
<dbReference type="KEGG" id="ccl:Clocl_1556"/>
<accession>G8M2S8</accession>
<feature type="signal peptide" evidence="1">
    <location>
        <begin position="1"/>
        <end position="26"/>
    </location>
</feature>
<dbReference type="CDD" id="cd07761">
    <property type="entry name" value="CYTH-like_CthTTM-like"/>
    <property type="match status" value="1"/>
</dbReference>
<feature type="domain" description="CYTH" evidence="2">
    <location>
        <begin position="123"/>
        <end position="281"/>
    </location>
</feature>
<dbReference type="STRING" id="720554.Clocl_1556"/>
<dbReference type="RefSeq" id="WP_014254798.1">
    <property type="nucleotide sequence ID" value="NC_016627.1"/>
</dbReference>
<dbReference type="PROSITE" id="PS51707">
    <property type="entry name" value="CYTH"/>
    <property type="match status" value="1"/>
</dbReference>
<proteinExistence type="predicted"/>
<evidence type="ECO:0000259" key="2">
    <source>
        <dbReference type="PROSITE" id="PS51707"/>
    </source>
</evidence>
<dbReference type="eggNOG" id="COG2954">
    <property type="taxonomic scope" value="Bacteria"/>
</dbReference>
<keyword evidence="5" id="KW-1185">Reference proteome</keyword>
<dbReference type="OrthoDB" id="9805588at2"/>
<dbReference type="PROSITE" id="PS00448">
    <property type="entry name" value="CLOS_CELLULOSOME_RPT"/>
    <property type="match status" value="1"/>
</dbReference>
<dbReference type="PANTHER" id="PTHR40114">
    <property type="entry name" value="SLR0698 PROTEIN"/>
    <property type="match status" value="1"/>
</dbReference>
<dbReference type="InterPro" id="IPR036439">
    <property type="entry name" value="Dockerin_dom_sf"/>
</dbReference>
<name>G8M2S8_ACECE</name>
<dbReference type="HOGENOM" id="CLU_989379_0_0_9"/>
<evidence type="ECO:0000259" key="3">
    <source>
        <dbReference type="PROSITE" id="PS51766"/>
    </source>
</evidence>
<dbReference type="GO" id="GO:0004553">
    <property type="term" value="F:hydrolase activity, hydrolyzing O-glycosyl compounds"/>
    <property type="evidence" value="ECO:0007669"/>
    <property type="project" value="InterPro"/>
</dbReference>
<dbReference type="PROSITE" id="PS00018">
    <property type="entry name" value="EF_HAND_1"/>
    <property type="match status" value="2"/>
</dbReference>
<dbReference type="AlphaFoldDB" id="G8M2S8"/>
<reference evidence="4 5" key="2">
    <citation type="journal article" date="2012" name="Stand. Genomic Sci.">
        <title>Complete Genome Sequence of Clostridium clariflavum DSM 19732.</title>
        <authorList>
            <person name="Izquierdo J.A."/>
            <person name="Goodwin L."/>
            <person name="Davenport K.W."/>
            <person name="Teshima H."/>
            <person name="Bruce D."/>
            <person name="Detter C."/>
            <person name="Tapia R."/>
            <person name="Han S."/>
            <person name="Land M."/>
            <person name="Hauser L."/>
            <person name="Jeffries C.D."/>
            <person name="Han J."/>
            <person name="Pitluck S."/>
            <person name="Nolan M."/>
            <person name="Chen A."/>
            <person name="Huntemann M."/>
            <person name="Mavromatis K."/>
            <person name="Mikhailova N."/>
            <person name="Liolios K."/>
            <person name="Woyke T."/>
            <person name="Lynd L.R."/>
        </authorList>
    </citation>
    <scope>NUCLEOTIDE SEQUENCE [LARGE SCALE GENOMIC DNA]</scope>
    <source>
        <strain evidence="5">DSM 19732 / NBRC 101661 / EBR45</strain>
    </source>
</reference>
<protein>
    <recommendedName>
        <fullName evidence="6">Cellulase</fullName>
    </recommendedName>
</protein>
<dbReference type="SMART" id="SM01118">
    <property type="entry name" value="CYTH"/>
    <property type="match status" value="1"/>
</dbReference>
<sequence length="281" mass="32433" precursor="true">MRKSKLAISTLFLSFSLLFNGFSVMAEQMKPIVDNFILGDINGDGYIDSNDYGMLKLYLLGFIKDFSYKHGFQAADVNSDGNVNSIDFAIFKRYLLGMITDFPQTPIPTPFATPKPPVTQAEGYEIERKFLIDPNKIPYDLDFLDKYEITQSYISFSPEIRLRNVDGTRFYLTVKANVDSNGLIREERNFWMTEEEYNNLFKKIEGNVIYKARYQGLDEHRRIFAIDIFKGDLEGLAYYEMEFPNEELANSYIPPSWVGKEVTSDKRYKNGSLAQFGIPKD</sequence>
<dbReference type="InterPro" id="IPR016134">
    <property type="entry name" value="Dockerin_dom"/>
</dbReference>
<dbReference type="InterPro" id="IPR012042">
    <property type="entry name" value="NeuTTM/CthTTM-like"/>
</dbReference>
<evidence type="ECO:0000313" key="5">
    <source>
        <dbReference type="Proteomes" id="UP000005435"/>
    </source>
</evidence>
<dbReference type="InterPro" id="IPR023577">
    <property type="entry name" value="CYTH_domain"/>
</dbReference>
<reference evidence="5" key="1">
    <citation type="submission" date="2011-12" db="EMBL/GenBank/DDBJ databases">
        <title>Complete sequence of Clostridium clariflavum DSM 19732.</title>
        <authorList>
            <consortium name="US DOE Joint Genome Institute"/>
            <person name="Lucas S."/>
            <person name="Han J."/>
            <person name="Lapidus A."/>
            <person name="Cheng J.-F."/>
            <person name="Goodwin L."/>
            <person name="Pitluck S."/>
            <person name="Peters L."/>
            <person name="Teshima H."/>
            <person name="Detter J.C."/>
            <person name="Han C."/>
            <person name="Tapia R."/>
            <person name="Land M."/>
            <person name="Hauser L."/>
            <person name="Kyrpides N."/>
            <person name="Ivanova N."/>
            <person name="Pagani I."/>
            <person name="Kitzmiller T."/>
            <person name="Lynd L."/>
            <person name="Izquierdo J."/>
            <person name="Woyke T."/>
        </authorList>
    </citation>
    <scope>NUCLEOTIDE SEQUENCE [LARGE SCALE GENOMIC DNA]</scope>
    <source>
        <strain evidence="5">DSM 19732 / NBRC 101661 / EBR45</strain>
    </source>
</reference>
<dbReference type="Gene3D" id="1.10.1330.10">
    <property type="entry name" value="Dockerin domain"/>
    <property type="match status" value="1"/>
</dbReference>
<dbReference type="CDD" id="cd14256">
    <property type="entry name" value="Dockerin_I"/>
    <property type="match status" value="1"/>
</dbReference>
<organism evidence="4 5">
    <name type="scientific">Acetivibrio clariflavus (strain DSM 19732 / NBRC 101661 / EBR45)</name>
    <name type="common">Clostridium clariflavum</name>
    <dbReference type="NCBI Taxonomy" id="720554"/>
    <lineage>
        <taxon>Bacteria</taxon>
        <taxon>Bacillati</taxon>
        <taxon>Bacillota</taxon>
        <taxon>Clostridia</taxon>
        <taxon>Eubacteriales</taxon>
        <taxon>Oscillospiraceae</taxon>
        <taxon>Acetivibrio</taxon>
    </lineage>
</organism>
<dbReference type="GO" id="GO:0000272">
    <property type="term" value="P:polysaccharide catabolic process"/>
    <property type="evidence" value="ECO:0007669"/>
    <property type="project" value="InterPro"/>
</dbReference>
<dbReference type="InterPro" id="IPR018247">
    <property type="entry name" value="EF_Hand_1_Ca_BS"/>
</dbReference>
<dbReference type="Pfam" id="PF00404">
    <property type="entry name" value="Dockerin_1"/>
    <property type="match status" value="1"/>
</dbReference>
<dbReference type="InterPro" id="IPR033469">
    <property type="entry name" value="CYTH-like_dom_sf"/>
</dbReference>
<dbReference type="PROSITE" id="PS51766">
    <property type="entry name" value="DOCKERIN"/>
    <property type="match status" value="1"/>
</dbReference>
<feature type="chain" id="PRO_5003511753" description="Cellulase" evidence="1">
    <location>
        <begin position="27"/>
        <end position="281"/>
    </location>
</feature>
<dbReference type="Gene3D" id="2.40.320.10">
    <property type="entry name" value="Hypothetical Protein Pfu-838710-001"/>
    <property type="match status" value="1"/>
</dbReference>
<gene>
    <name evidence="4" type="ordered locus">Clocl_1556</name>
</gene>
<keyword evidence="1" id="KW-0732">Signal</keyword>
<dbReference type="PANTHER" id="PTHR40114:SF1">
    <property type="entry name" value="SLR0698 PROTEIN"/>
    <property type="match status" value="1"/>
</dbReference>
<evidence type="ECO:0000313" key="4">
    <source>
        <dbReference type="EMBL" id="AEV68192.1"/>
    </source>
</evidence>
<dbReference type="Proteomes" id="UP000005435">
    <property type="component" value="Chromosome"/>
</dbReference>
<evidence type="ECO:0000256" key="1">
    <source>
        <dbReference type="SAM" id="SignalP"/>
    </source>
</evidence>
<dbReference type="SUPFAM" id="SSF63446">
    <property type="entry name" value="Type I dockerin domain"/>
    <property type="match status" value="1"/>
</dbReference>